<feature type="transmembrane region" description="Helical" evidence="1">
    <location>
        <begin position="193"/>
        <end position="215"/>
    </location>
</feature>
<feature type="transmembrane region" description="Helical" evidence="1">
    <location>
        <begin position="221"/>
        <end position="240"/>
    </location>
</feature>
<comment type="caution">
    <text evidence="3">The sequence shown here is derived from an EMBL/GenBank/DDBJ whole genome shotgun (WGS) entry which is preliminary data.</text>
</comment>
<evidence type="ECO:0000259" key="2">
    <source>
        <dbReference type="Pfam" id="PF01757"/>
    </source>
</evidence>
<keyword evidence="1" id="KW-0812">Transmembrane</keyword>
<dbReference type="Pfam" id="PF01757">
    <property type="entry name" value="Acyl_transf_3"/>
    <property type="match status" value="1"/>
</dbReference>
<proteinExistence type="predicted"/>
<feature type="transmembrane region" description="Helical" evidence="1">
    <location>
        <begin position="135"/>
        <end position="155"/>
    </location>
</feature>
<feature type="transmembrane region" description="Helical" evidence="1">
    <location>
        <begin position="65"/>
        <end position="84"/>
    </location>
</feature>
<feature type="transmembrane region" description="Helical" evidence="1">
    <location>
        <begin position="281"/>
        <end position="314"/>
    </location>
</feature>
<feature type="transmembrane region" description="Helical" evidence="1">
    <location>
        <begin position="326"/>
        <end position="347"/>
    </location>
</feature>
<keyword evidence="1" id="KW-1133">Transmembrane helix</keyword>
<dbReference type="InterPro" id="IPR050879">
    <property type="entry name" value="Acyltransferase_3"/>
</dbReference>
<feature type="domain" description="Acyltransferase 3" evidence="2">
    <location>
        <begin position="62"/>
        <end position="368"/>
    </location>
</feature>
<name>A0ABY2FSN3_9FLAO</name>
<dbReference type="EMBL" id="SOQW01000004">
    <property type="protein sequence ID" value="TDX90760.1"/>
    <property type="molecule type" value="Genomic_DNA"/>
</dbReference>
<gene>
    <name evidence="3" type="ORF">BCF50_3328</name>
</gene>
<dbReference type="PANTHER" id="PTHR23028">
    <property type="entry name" value="ACETYLTRANSFERASE"/>
    <property type="match status" value="1"/>
</dbReference>
<accession>A0ABY2FSN3</accession>
<feature type="transmembrane region" description="Helical" evidence="1">
    <location>
        <begin position="252"/>
        <end position="269"/>
    </location>
</feature>
<reference evidence="3 4" key="1">
    <citation type="submission" date="2019-03" db="EMBL/GenBank/DDBJ databases">
        <title>Genomic Encyclopedia of Archaeal and Bacterial Type Strains, Phase II (KMG-II): from individual species to whole genera.</title>
        <authorList>
            <person name="Goeker M."/>
        </authorList>
    </citation>
    <scope>NUCLEOTIDE SEQUENCE [LARGE SCALE GENOMIC DNA]</scope>
    <source>
        <strain evidence="3 4">DSM 15235</strain>
    </source>
</reference>
<dbReference type="Proteomes" id="UP000295709">
    <property type="component" value="Unassembled WGS sequence"/>
</dbReference>
<evidence type="ECO:0000313" key="4">
    <source>
        <dbReference type="Proteomes" id="UP000295709"/>
    </source>
</evidence>
<organism evidence="3 4">
    <name type="scientific">Chryseobacterium daecheongense</name>
    <dbReference type="NCBI Taxonomy" id="192389"/>
    <lineage>
        <taxon>Bacteria</taxon>
        <taxon>Pseudomonadati</taxon>
        <taxon>Bacteroidota</taxon>
        <taxon>Flavobacteriia</taxon>
        <taxon>Flavobacteriales</taxon>
        <taxon>Weeksellaceae</taxon>
        <taxon>Chryseobacterium group</taxon>
        <taxon>Chryseobacterium</taxon>
    </lineage>
</organism>
<feature type="transmembrane region" description="Helical" evidence="1">
    <location>
        <begin position="353"/>
        <end position="374"/>
    </location>
</feature>
<evidence type="ECO:0000313" key="3">
    <source>
        <dbReference type="EMBL" id="TDX90760.1"/>
    </source>
</evidence>
<protein>
    <submittedName>
        <fullName evidence="3">Peptidoglycan/LPS O-acetylase OafA/YrhL</fullName>
    </submittedName>
</protein>
<sequence>MIYLIVFCEKLFQKQIFLSIIKCLILKIALFIKDSPHVCYSHFIKKAIFVQTIQMQDITKNNFDFIRVLLAFIVFLGHLGTLSASKELKILENSPIEIAVFGFFIVSGFLIARSYDRSSSLKSYLKKRINRIVPAYLLVIFLCATLLSLVSTYSFTEYFSNTQVYKYLFWNSLFLNFKAPWLPGVFGNQAVNGALWTLKVEMCYYFCVPLLFLLFGKNNKYRTLSLVIIYFLSLVYLNYFEALGKISMAKQIPGVLCYFIPGMLIYFNFDQFIKYKNTLIIIALITVWIDLIFDIKLFSPAMIAIIVLYIAYSFKFLNNFGKYGDFTYGIYIFHFPMIRTFTTLGLFAHYNPYIMAVLCALLVIAVGVASWHLYEKRFL</sequence>
<keyword evidence="4" id="KW-1185">Reference proteome</keyword>
<evidence type="ECO:0000256" key="1">
    <source>
        <dbReference type="SAM" id="Phobius"/>
    </source>
</evidence>
<feature type="transmembrane region" description="Helical" evidence="1">
    <location>
        <begin position="96"/>
        <end position="115"/>
    </location>
</feature>
<dbReference type="InterPro" id="IPR002656">
    <property type="entry name" value="Acyl_transf_3_dom"/>
</dbReference>
<keyword evidence="1" id="KW-0472">Membrane</keyword>